<feature type="domain" description="Xylanolytic transcriptional activator regulatory" evidence="2">
    <location>
        <begin position="106"/>
        <end position="230"/>
    </location>
</feature>
<evidence type="ECO:0000259" key="2">
    <source>
        <dbReference type="Pfam" id="PF04082"/>
    </source>
</evidence>
<dbReference type="EMBL" id="MCGO01000013">
    <property type="protein sequence ID" value="ORY47880.1"/>
    <property type="molecule type" value="Genomic_DNA"/>
</dbReference>
<gene>
    <name evidence="3" type="ORF">BCR33DRAFT_714938</name>
</gene>
<evidence type="ECO:0000313" key="4">
    <source>
        <dbReference type="Proteomes" id="UP000193642"/>
    </source>
</evidence>
<evidence type="ECO:0000256" key="1">
    <source>
        <dbReference type="ARBA" id="ARBA00023242"/>
    </source>
</evidence>
<dbReference type="CDD" id="cd12148">
    <property type="entry name" value="fungal_TF_MHR"/>
    <property type="match status" value="1"/>
</dbReference>
<name>A0A1Y2CLK4_9FUNG</name>
<proteinExistence type="predicted"/>
<dbReference type="GO" id="GO:0008270">
    <property type="term" value="F:zinc ion binding"/>
    <property type="evidence" value="ECO:0007669"/>
    <property type="project" value="InterPro"/>
</dbReference>
<reference evidence="3 4" key="1">
    <citation type="submission" date="2016-07" db="EMBL/GenBank/DDBJ databases">
        <title>Pervasive Adenine N6-methylation of Active Genes in Fungi.</title>
        <authorList>
            <consortium name="DOE Joint Genome Institute"/>
            <person name="Mondo S.J."/>
            <person name="Dannebaum R.O."/>
            <person name="Kuo R.C."/>
            <person name="Labutti K."/>
            <person name="Haridas S."/>
            <person name="Kuo A."/>
            <person name="Salamov A."/>
            <person name="Ahrendt S.R."/>
            <person name="Lipzen A."/>
            <person name="Sullivan W."/>
            <person name="Andreopoulos W.B."/>
            <person name="Clum A."/>
            <person name="Lindquist E."/>
            <person name="Daum C."/>
            <person name="Ramamoorthy G.K."/>
            <person name="Gryganskyi A."/>
            <person name="Culley D."/>
            <person name="Magnuson J.K."/>
            <person name="James T.Y."/>
            <person name="O'Malley M.A."/>
            <person name="Stajich J.E."/>
            <person name="Spatafora J.W."/>
            <person name="Visel A."/>
            <person name="Grigoriev I.V."/>
        </authorList>
    </citation>
    <scope>NUCLEOTIDE SEQUENCE [LARGE SCALE GENOMIC DNA]</scope>
    <source>
        <strain evidence="3 4">JEL800</strain>
    </source>
</reference>
<protein>
    <recommendedName>
        <fullName evidence="2">Xylanolytic transcriptional activator regulatory domain-containing protein</fullName>
    </recommendedName>
</protein>
<comment type="caution">
    <text evidence="3">The sequence shown here is derived from an EMBL/GenBank/DDBJ whole genome shotgun (WGS) entry which is preliminary data.</text>
</comment>
<keyword evidence="4" id="KW-1185">Reference proteome</keyword>
<organism evidence="3 4">
    <name type="scientific">Rhizoclosmatium globosum</name>
    <dbReference type="NCBI Taxonomy" id="329046"/>
    <lineage>
        <taxon>Eukaryota</taxon>
        <taxon>Fungi</taxon>
        <taxon>Fungi incertae sedis</taxon>
        <taxon>Chytridiomycota</taxon>
        <taxon>Chytridiomycota incertae sedis</taxon>
        <taxon>Chytridiomycetes</taxon>
        <taxon>Chytridiales</taxon>
        <taxon>Chytriomycetaceae</taxon>
        <taxon>Rhizoclosmatium</taxon>
    </lineage>
</organism>
<evidence type="ECO:0000313" key="3">
    <source>
        <dbReference type="EMBL" id="ORY47880.1"/>
    </source>
</evidence>
<dbReference type="Proteomes" id="UP000193642">
    <property type="component" value="Unassembled WGS sequence"/>
</dbReference>
<accession>A0A1Y2CLK4</accession>
<keyword evidence="1" id="KW-0539">Nucleus</keyword>
<dbReference type="GO" id="GO:0003677">
    <property type="term" value="F:DNA binding"/>
    <property type="evidence" value="ECO:0007669"/>
    <property type="project" value="InterPro"/>
</dbReference>
<dbReference type="Pfam" id="PF04082">
    <property type="entry name" value="Fungal_trans"/>
    <property type="match status" value="1"/>
</dbReference>
<dbReference type="GO" id="GO:0006351">
    <property type="term" value="P:DNA-templated transcription"/>
    <property type="evidence" value="ECO:0007669"/>
    <property type="project" value="InterPro"/>
</dbReference>
<sequence>MNGLNLELPLSPHNQVPDRAQIPVVTDAGFGGGQWYYSRLERATPFNVDVTSINPVLEQYLTTFDAPLSHTVNDMTLVDPDLLPTFQDWLLAFKYYTESGTTPPLSDVLDAESFLRDFFHKPAILRLVFCTLISYTEDDTVQKNYLRRTRKALYAPDLTPSVELMYAYNIAHIHARNIGELALAEQFMQTALKMLIELRMDIDPDDSPWLSHLTARQKEERRRLFWKLYIQYSYALSYLPEPFRLELTGERVKARAQVFDPNSVFSIEDPTIDLVHQYVAELQNLIGNIRESHSTPPATIKDCLSSANLPQSLHSRFFAVHQGCPIKYRLRFENPSRITTEEQTNMIALISTFHPKLNFLGLNLELESILNAIQQCFSSASRVLSLSLFLEYITMGGGASLLSKAQTKHYGRPQLLNLLESFIVLWFIVCRMDSQWLQLSGLDDDDSIHEIKERMDDIMISTRTRKLPKPAVPMVEAMEILLSEVDDVVRNGRKSSTAQEGTVSHELGIYTSRVDSDSITEPWCYLRFLGLELGSKRDVRWKGRKEDSWRLFWKLNA</sequence>
<dbReference type="InterPro" id="IPR007219">
    <property type="entry name" value="XnlR_reg_dom"/>
</dbReference>
<dbReference type="AlphaFoldDB" id="A0A1Y2CLK4"/>